<accession>A0A8K0UMQ1</accession>
<feature type="region of interest" description="Disordered" evidence="4">
    <location>
        <begin position="42"/>
        <end position="74"/>
    </location>
</feature>
<feature type="region of interest" description="Disordered" evidence="4">
    <location>
        <begin position="214"/>
        <end position="277"/>
    </location>
</feature>
<dbReference type="CDD" id="cd10028">
    <property type="entry name" value="UDG-F2_TDG_MUG"/>
    <property type="match status" value="1"/>
</dbReference>
<keyword evidence="3" id="KW-0234">DNA repair</keyword>
<dbReference type="GO" id="GO:0006285">
    <property type="term" value="P:base-excision repair, AP site formation"/>
    <property type="evidence" value="ECO:0007669"/>
    <property type="project" value="InterPro"/>
</dbReference>
<name>A0A8K0UMQ1_9AGAR</name>
<gene>
    <name evidence="6" type="ORF">BXZ70DRAFT_938496</name>
</gene>
<dbReference type="GO" id="GO:0004844">
    <property type="term" value="F:uracil DNA N-glycosylase activity"/>
    <property type="evidence" value="ECO:0007669"/>
    <property type="project" value="TreeGrafter"/>
</dbReference>
<reference evidence="6" key="1">
    <citation type="journal article" date="2021" name="New Phytol.">
        <title>Evolutionary innovations through gain and loss of genes in the ectomycorrhizal Boletales.</title>
        <authorList>
            <person name="Wu G."/>
            <person name="Miyauchi S."/>
            <person name="Morin E."/>
            <person name="Kuo A."/>
            <person name="Drula E."/>
            <person name="Varga T."/>
            <person name="Kohler A."/>
            <person name="Feng B."/>
            <person name="Cao Y."/>
            <person name="Lipzen A."/>
            <person name="Daum C."/>
            <person name="Hundley H."/>
            <person name="Pangilinan J."/>
            <person name="Johnson J."/>
            <person name="Barry K."/>
            <person name="LaButti K."/>
            <person name="Ng V."/>
            <person name="Ahrendt S."/>
            <person name="Min B."/>
            <person name="Choi I.G."/>
            <person name="Park H."/>
            <person name="Plett J.M."/>
            <person name="Magnuson J."/>
            <person name="Spatafora J.W."/>
            <person name="Nagy L.G."/>
            <person name="Henrissat B."/>
            <person name="Grigoriev I.V."/>
            <person name="Yang Z.L."/>
            <person name="Xu J."/>
            <person name="Martin F.M."/>
        </authorList>
    </citation>
    <scope>NUCLEOTIDE SEQUENCE</scope>
    <source>
        <strain evidence="6">KKN 215</strain>
    </source>
</reference>
<dbReference type="InterPro" id="IPR036895">
    <property type="entry name" value="Uracil-DNA_glycosylase-like_sf"/>
</dbReference>
<dbReference type="AlphaFoldDB" id="A0A8K0UMQ1"/>
<evidence type="ECO:0000256" key="1">
    <source>
        <dbReference type="ARBA" id="ARBA00022763"/>
    </source>
</evidence>
<evidence type="ECO:0000256" key="3">
    <source>
        <dbReference type="ARBA" id="ARBA00023204"/>
    </source>
</evidence>
<keyword evidence="2" id="KW-0378">Hydrolase</keyword>
<dbReference type="PANTHER" id="PTHR12159:SF9">
    <property type="entry name" value="G_T MISMATCH-SPECIFIC THYMINE DNA GLYCOSYLASE"/>
    <property type="match status" value="1"/>
</dbReference>
<dbReference type="GO" id="GO:0008263">
    <property type="term" value="F:pyrimidine-specific mismatch base pair DNA N-glycosylase activity"/>
    <property type="evidence" value="ECO:0007669"/>
    <property type="project" value="TreeGrafter"/>
</dbReference>
<evidence type="ECO:0000313" key="7">
    <source>
        <dbReference type="Proteomes" id="UP000813824"/>
    </source>
</evidence>
<dbReference type="EMBL" id="JAEVFJ010000016">
    <property type="protein sequence ID" value="KAH8100202.1"/>
    <property type="molecule type" value="Genomic_DNA"/>
</dbReference>
<organism evidence="6 7">
    <name type="scientific">Cristinia sonorae</name>
    <dbReference type="NCBI Taxonomy" id="1940300"/>
    <lineage>
        <taxon>Eukaryota</taxon>
        <taxon>Fungi</taxon>
        <taxon>Dikarya</taxon>
        <taxon>Basidiomycota</taxon>
        <taxon>Agaricomycotina</taxon>
        <taxon>Agaricomycetes</taxon>
        <taxon>Agaricomycetidae</taxon>
        <taxon>Agaricales</taxon>
        <taxon>Pleurotineae</taxon>
        <taxon>Stephanosporaceae</taxon>
        <taxon>Cristinia</taxon>
    </lineage>
</organism>
<dbReference type="SUPFAM" id="SSF52141">
    <property type="entry name" value="Uracil-DNA glycosylase-like"/>
    <property type="match status" value="1"/>
</dbReference>
<dbReference type="Gene3D" id="3.40.470.10">
    <property type="entry name" value="Uracil-DNA glycosylase-like domain"/>
    <property type="match status" value="2"/>
</dbReference>
<keyword evidence="1" id="KW-0227">DNA damage</keyword>
<sequence length="425" mass="47491">MKTRDGEADSQGAETLKATLDSFKYTTPRRQRVAPILDDEFGCSEGIDASSKSRKRHRGDCTVPDNRPRKRRRRIRGFAPPEVYEHLHVLQDYLDLGLDVVLCGINPGYTSADIGHYYAHPTNHFWKCLHHSGLTDRLLAPTEDYTLPSAYNIGLTNLVDRPSVEQVELCKEEMIDAVPSLLKKITKHRPRIVCFLGKAIWLIFAKEATKLCGTKDEDTTKTPPERPLVTSRFFMPTPSPTPSPTQYSPGLSALPSRTPEIRSPYFPSATPSTPPKALTHSPYFTPRVTQGNDATCASRRITETDVLPQLTPSSTPAPIWRRTQKGKFVFDWGLQPLRMVHNGRLGGVDHDEASHTKETLFFVIPSTSARVVSHQLPDKTVLFRALHEVLGDVKRGLVETKDMLILHSALLERSGPTVHVAAQLP</sequence>
<feature type="compositionally biased region" description="Basic and acidic residues" evidence="4">
    <location>
        <begin position="214"/>
        <end position="224"/>
    </location>
</feature>
<comment type="caution">
    <text evidence="6">The sequence shown here is derived from an EMBL/GenBank/DDBJ whole genome shotgun (WGS) entry which is preliminary data.</text>
</comment>
<feature type="domain" description="Uracil-DNA glycosylase-like" evidence="5">
    <location>
        <begin position="92"/>
        <end position="242"/>
    </location>
</feature>
<evidence type="ECO:0000256" key="2">
    <source>
        <dbReference type="ARBA" id="ARBA00022801"/>
    </source>
</evidence>
<proteinExistence type="predicted"/>
<evidence type="ECO:0000313" key="6">
    <source>
        <dbReference type="EMBL" id="KAH8100202.1"/>
    </source>
</evidence>
<dbReference type="InterPro" id="IPR005122">
    <property type="entry name" value="Uracil-DNA_glycosylase-like"/>
</dbReference>
<dbReference type="PANTHER" id="PTHR12159">
    <property type="entry name" value="G/T AND G/U MISMATCH-SPECIFIC DNA GLYCOSYLASE"/>
    <property type="match status" value="1"/>
</dbReference>
<dbReference type="OrthoDB" id="565731at2759"/>
<dbReference type="InterPro" id="IPR015637">
    <property type="entry name" value="MUG/TDG"/>
</dbReference>
<dbReference type="Pfam" id="PF03167">
    <property type="entry name" value="UDG"/>
    <property type="match status" value="1"/>
</dbReference>
<evidence type="ECO:0000256" key="4">
    <source>
        <dbReference type="SAM" id="MobiDB-lite"/>
    </source>
</evidence>
<dbReference type="Proteomes" id="UP000813824">
    <property type="component" value="Unassembled WGS sequence"/>
</dbReference>
<keyword evidence="7" id="KW-1185">Reference proteome</keyword>
<evidence type="ECO:0000259" key="5">
    <source>
        <dbReference type="Pfam" id="PF03167"/>
    </source>
</evidence>
<protein>
    <submittedName>
        <fullName evidence="6">Uracil-DNA glycosylase-like protein</fullName>
    </submittedName>
</protein>